<dbReference type="InterPro" id="IPR016024">
    <property type="entry name" value="ARM-type_fold"/>
</dbReference>
<reference evidence="2" key="1">
    <citation type="submission" date="2023-07" db="EMBL/GenBank/DDBJ databases">
        <title>30 novel species of actinomycetes from the DSMZ collection.</title>
        <authorList>
            <person name="Nouioui I."/>
        </authorList>
    </citation>
    <scope>NUCLEOTIDE SEQUENCE [LARGE SCALE GENOMIC DNA]</scope>
    <source>
        <strain evidence="2">DSM 44915</strain>
    </source>
</reference>
<organism evidence="1 2">
    <name type="scientific">Streptomyces chisholmiae</name>
    <dbReference type="NCBI Taxonomy" id="3075540"/>
    <lineage>
        <taxon>Bacteria</taxon>
        <taxon>Bacillati</taxon>
        <taxon>Actinomycetota</taxon>
        <taxon>Actinomycetes</taxon>
        <taxon>Kitasatosporales</taxon>
        <taxon>Streptomycetaceae</taxon>
        <taxon>Streptomyces</taxon>
    </lineage>
</organism>
<gene>
    <name evidence="1" type="ORF">RM844_05835</name>
</gene>
<keyword evidence="2" id="KW-1185">Reference proteome</keyword>
<sequence>MTGRDEPVDWRALADSIGADPNSGGDRVARRAIASLLGDEAMRGAVDWYVAGLPAAEHARSVLSLLRPEAARSRCLEIYRTDPDAERRHLAVELLRVVATADDLPLVAEFLADADPAIQLWGIGVLDQLLSRGQIDADEAQPLLRSAERHPNPQVREKCAVLRAY</sequence>
<accession>A0ABU2JNJ7</accession>
<name>A0ABU2JNJ7_9ACTN</name>
<evidence type="ECO:0000313" key="2">
    <source>
        <dbReference type="Proteomes" id="UP001183410"/>
    </source>
</evidence>
<proteinExistence type="predicted"/>
<dbReference type="InterPro" id="IPR011989">
    <property type="entry name" value="ARM-like"/>
</dbReference>
<evidence type="ECO:0008006" key="3">
    <source>
        <dbReference type="Google" id="ProtNLM"/>
    </source>
</evidence>
<dbReference type="Gene3D" id="1.25.10.10">
    <property type="entry name" value="Leucine-rich Repeat Variant"/>
    <property type="match status" value="1"/>
</dbReference>
<dbReference type="Proteomes" id="UP001183410">
    <property type="component" value="Unassembled WGS sequence"/>
</dbReference>
<protein>
    <recommendedName>
        <fullName evidence="3">HEAT repeat domain-containing protein</fullName>
    </recommendedName>
</protein>
<dbReference type="EMBL" id="JAVREO010000003">
    <property type="protein sequence ID" value="MDT0265808.1"/>
    <property type="molecule type" value="Genomic_DNA"/>
</dbReference>
<evidence type="ECO:0000313" key="1">
    <source>
        <dbReference type="EMBL" id="MDT0265808.1"/>
    </source>
</evidence>
<dbReference type="SUPFAM" id="SSF48371">
    <property type="entry name" value="ARM repeat"/>
    <property type="match status" value="1"/>
</dbReference>
<comment type="caution">
    <text evidence="1">The sequence shown here is derived from an EMBL/GenBank/DDBJ whole genome shotgun (WGS) entry which is preliminary data.</text>
</comment>
<dbReference type="RefSeq" id="WP_311665529.1">
    <property type="nucleotide sequence ID" value="NZ_JAVREO010000003.1"/>
</dbReference>